<feature type="region of interest" description="Disordered" evidence="3">
    <location>
        <begin position="116"/>
        <end position="194"/>
    </location>
</feature>
<dbReference type="VEuPathDB" id="FungiDB:JI435_062930"/>
<evidence type="ECO:0000256" key="2">
    <source>
        <dbReference type="ARBA" id="ARBA00023242"/>
    </source>
</evidence>
<keyword evidence="1" id="KW-0479">Metal-binding</keyword>
<evidence type="ECO:0000256" key="3">
    <source>
        <dbReference type="SAM" id="MobiDB-lite"/>
    </source>
</evidence>
<proteinExistence type="predicted"/>
<dbReference type="PANTHER" id="PTHR47654">
    <property type="entry name" value="ZN(II)2CYS6 TRANSCRIPTION FACTOR (EUROFUNG)-RELATED"/>
    <property type="match status" value="1"/>
</dbReference>
<dbReference type="SUPFAM" id="SSF57701">
    <property type="entry name" value="Zn2/Cys6 DNA-binding domain"/>
    <property type="match status" value="1"/>
</dbReference>
<dbReference type="PANTHER" id="PTHR47654:SF5">
    <property type="entry name" value="TRANSCRIPTION FACTOR DOMAIN-CONTAINING PROTEIN"/>
    <property type="match status" value="1"/>
</dbReference>
<dbReference type="Gene3D" id="4.10.240.10">
    <property type="entry name" value="Zn(2)-C6 fungal-type DNA-binding domain"/>
    <property type="match status" value="1"/>
</dbReference>
<dbReference type="OrthoDB" id="424974at2759"/>
<dbReference type="GO" id="GO:0000981">
    <property type="term" value="F:DNA-binding transcription factor activity, RNA polymerase II-specific"/>
    <property type="evidence" value="ECO:0007669"/>
    <property type="project" value="InterPro"/>
</dbReference>
<dbReference type="InterPro" id="IPR007219">
    <property type="entry name" value="XnlR_reg_dom"/>
</dbReference>
<evidence type="ECO:0000259" key="4">
    <source>
        <dbReference type="PROSITE" id="PS50048"/>
    </source>
</evidence>
<feature type="compositionally biased region" description="Basic and acidic residues" evidence="3">
    <location>
        <begin position="1"/>
        <end position="10"/>
    </location>
</feature>
<protein>
    <recommendedName>
        <fullName evidence="4">Zn(2)-C6 fungal-type domain-containing protein</fullName>
    </recommendedName>
</protein>
<sequence length="734" mass="83642">MQNHDSRQDSHSASYVSQSKVAIPRLARPERQPTKQQFRHRDRVQRACRNCHKRKVKCSGGFPRCNFCEKVNKPCIYEATRKDRLANATDRNDHLVALLKDLSVRVDDEDRARIESALNIDSDEEDEPPEPSSASRSRFPTTPLSQLSDFSHRPSGSQSSAALYTADTEATSSAPDTHPSSGRHEPKYNLDSLFDDASPAPNALEAVYLGQICEVQWLRKLRRHLLHEDALLMSPQLSIDTNFYSDDDGVQLLLQDNPFHLPSQELAMEFFECYVHTVHVTFPIIPEDLGNNLKVYFQSMRSAHVIDFPQRWYCIVNLVLAIGARFSRLINAEWHSNATDENLYISRACQLLGLGDSSLVLTTPDLSLVQAHGLLAFYYMAIGHVNRAWVLIGTALRLALALGYHAHSQTSQTDPHRQSVVAQTWWSLHNLEGLLSSMTGRPSMIRSDEITTPLPSDVAKRRSRHEDQRMPFMSYADAQVRIAVITQEVLSKLYTERRAARSWAQMHAIITSMMSELDEWAIEAVRPQEQEPRPLTEQDVQQIMLRKLYCRTKMFITRPSLRRIERCSEADTQEFDSFDREAAEACIKTAQEFTSLLPRDLNLKSVYEQGPWWVLMHNIMQAFAILLIGISCRRHFDASYDSSVASAKSLITWLQYVRDGNDTAKRAYQVAYDIVKDPHLADPFVWADLVDAFPDELQTSIHHAHDTQAYLWPGEGPSVPNPFGYAEDTYGFQH</sequence>
<dbReference type="SMART" id="SM00906">
    <property type="entry name" value="Fungal_trans"/>
    <property type="match status" value="1"/>
</dbReference>
<feature type="region of interest" description="Disordered" evidence="3">
    <location>
        <begin position="1"/>
        <end position="42"/>
    </location>
</feature>
<dbReference type="InterPro" id="IPR053230">
    <property type="entry name" value="Trans_reg_galc"/>
</dbReference>
<dbReference type="PROSITE" id="PS00463">
    <property type="entry name" value="ZN2_CY6_FUNGAL_1"/>
    <property type="match status" value="1"/>
</dbReference>
<dbReference type="Proteomes" id="UP000663193">
    <property type="component" value="Chromosome 9"/>
</dbReference>
<reference evidence="6" key="1">
    <citation type="journal article" date="2021" name="BMC Genomics">
        <title>Chromosome-level genome assembly and manually-curated proteome of model necrotroph Parastagonospora nodorum Sn15 reveals a genome-wide trove of candidate effector homologs, and redundancy of virulence-related functions within an accessory chromosome.</title>
        <authorList>
            <person name="Bertazzoni S."/>
            <person name="Jones D.A.B."/>
            <person name="Phan H.T."/>
            <person name="Tan K.-C."/>
            <person name="Hane J.K."/>
        </authorList>
    </citation>
    <scope>NUCLEOTIDE SEQUENCE [LARGE SCALE GENOMIC DNA]</scope>
    <source>
        <strain evidence="6">SN15 / ATCC MYA-4574 / FGSC 10173)</strain>
    </source>
</reference>
<feature type="compositionally biased region" description="Polar residues" evidence="3">
    <location>
        <begin position="134"/>
        <end position="180"/>
    </location>
</feature>
<dbReference type="SMART" id="SM00066">
    <property type="entry name" value="GAL4"/>
    <property type="match status" value="1"/>
</dbReference>
<feature type="domain" description="Zn(2)-C6 fungal-type" evidence="4">
    <location>
        <begin position="47"/>
        <end position="77"/>
    </location>
</feature>
<dbReference type="Pfam" id="PF04082">
    <property type="entry name" value="Fungal_trans"/>
    <property type="match status" value="1"/>
</dbReference>
<evidence type="ECO:0000313" key="6">
    <source>
        <dbReference type="Proteomes" id="UP000663193"/>
    </source>
</evidence>
<dbReference type="GO" id="GO:0003677">
    <property type="term" value="F:DNA binding"/>
    <property type="evidence" value="ECO:0007669"/>
    <property type="project" value="InterPro"/>
</dbReference>
<dbReference type="EMBL" id="CP069031">
    <property type="protein sequence ID" value="QRC98936.1"/>
    <property type="molecule type" value="Genomic_DNA"/>
</dbReference>
<accession>A0A7U2F568</accession>
<dbReference type="GO" id="GO:0008270">
    <property type="term" value="F:zinc ion binding"/>
    <property type="evidence" value="ECO:0007669"/>
    <property type="project" value="InterPro"/>
</dbReference>
<dbReference type="InterPro" id="IPR001138">
    <property type="entry name" value="Zn2Cys6_DnaBD"/>
</dbReference>
<name>A0A7U2F568_PHANO</name>
<dbReference type="PROSITE" id="PS50048">
    <property type="entry name" value="ZN2_CY6_FUNGAL_2"/>
    <property type="match status" value="1"/>
</dbReference>
<dbReference type="CDD" id="cd12148">
    <property type="entry name" value="fungal_TF_MHR"/>
    <property type="match status" value="1"/>
</dbReference>
<evidence type="ECO:0000313" key="5">
    <source>
        <dbReference type="EMBL" id="QRC98936.1"/>
    </source>
</evidence>
<gene>
    <name evidence="5" type="ORF">JI435_062930</name>
</gene>
<dbReference type="Pfam" id="PF00172">
    <property type="entry name" value="Zn_clus"/>
    <property type="match status" value="1"/>
</dbReference>
<dbReference type="CDD" id="cd00067">
    <property type="entry name" value="GAL4"/>
    <property type="match status" value="1"/>
</dbReference>
<dbReference type="InterPro" id="IPR036864">
    <property type="entry name" value="Zn2-C6_fun-type_DNA-bd_sf"/>
</dbReference>
<evidence type="ECO:0000256" key="1">
    <source>
        <dbReference type="ARBA" id="ARBA00022723"/>
    </source>
</evidence>
<organism evidence="5 6">
    <name type="scientific">Phaeosphaeria nodorum (strain SN15 / ATCC MYA-4574 / FGSC 10173)</name>
    <name type="common">Glume blotch fungus</name>
    <name type="synonym">Parastagonospora nodorum</name>
    <dbReference type="NCBI Taxonomy" id="321614"/>
    <lineage>
        <taxon>Eukaryota</taxon>
        <taxon>Fungi</taxon>
        <taxon>Dikarya</taxon>
        <taxon>Ascomycota</taxon>
        <taxon>Pezizomycotina</taxon>
        <taxon>Dothideomycetes</taxon>
        <taxon>Pleosporomycetidae</taxon>
        <taxon>Pleosporales</taxon>
        <taxon>Pleosporineae</taxon>
        <taxon>Phaeosphaeriaceae</taxon>
        <taxon>Parastagonospora</taxon>
    </lineage>
</organism>
<keyword evidence="2" id="KW-0539">Nucleus</keyword>
<keyword evidence="6" id="KW-1185">Reference proteome</keyword>
<dbReference type="AlphaFoldDB" id="A0A7U2F568"/>
<dbReference type="GO" id="GO:0006351">
    <property type="term" value="P:DNA-templated transcription"/>
    <property type="evidence" value="ECO:0007669"/>
    <property type="project" value="InterPro"/>
</dbReference>
<feature type="compositionally biased region" description="Polar residues" evidence="3">
    <location>
        <begin position="11"/>
        <end position="20"/>
    </location>
</feature>